<dbReference type="InterPro" id="IPR004165">
    <property type="entry name" value="CoA_trans_fam_I"/>
</dbReference>
<keyword evidence="5" id="KW-1185">Reference proteome</keyword>
<accession>D1BUB0</accession>
<dbReference type="AlphaFoldDB" id="D1BUB0"/>
<dbReference type="GO" id="GO:0008260">
    <property type="term" value="F:succinyl-CoA:3-oxo-acid CoA-transferase activity"/>
    <property type="evidence" value="ECO:0007669"/>
    <property type="project" value="UniProtKB-EC"/>
</dbReference>
<dbReference type="PROSITE" id="PS01273">
    <property type="entry name" value="COA_TRANSF_1"/>
    <property type="match status" value="1"/>
</dbReference>
<reference evidence="5" key="1">
    <citation type="submission" date="2009-11" db="EMBL/GenBank/DDBJ databases">
        <title>The complete chromosome of Xylanimonas cellulosilytica DSM 15894.</title>
        <authorList>
            <consortium name="US DOE Joint Genome Institute (JGI-PGF)"/>
            <person name="Lucas S."/>
            <person name="Copeland A."/>
            <person name="Lapidus A."/>
            <person name="Glavina del Rio T."/>
            <person name="Dalin E."/>
            <person name="Tice H."/>
            <person name="Bruce D."/>
            <person name="Goodwin L."/>
            <person name="Pitluck S."/>
            <person name="Kyrpides N."/>
            <person name="Mavromatis K."/>
            <person name="Ivanova N."/>
            <person name="Mikhailova N."/>
            <person name="Foster B."/>
            <person name="Clum A."/>
            <person name="Brettin T."/>
            <person name="Detter J.C."/>
            <person name="Han C."/>
            <person name="Larimer F."/>
            <person name="Land M."/>
            <person name="Hauser L."/>
            <person name="Markowitz V."/>
            <person name="Cheng J.F."/>
            <person name="Hugenholtz P."/>
            <person name="Woyke T."/>
            <person name="Wu D."/>
            <person name="Gehrich-Schroeter G."/>
            <person name="Schneider S."/>
            <person name="Pukall S.R."/>
            <person name="Klenk H.P."/>
            <person name="Eisen J.A."/>
        </authorList>
    </citation>
    <scope>NUCLEOTIDE SEQUENCE [LARGE SCALE GENOMIC DNA]</scope>
    <source>
        <strain evidence="5">DSM 15894 / CECT 5975 / LMG 20990 / XIL07</strain>
    </source>
</reference>
<dbReference type="InterPro" id="IPR037171">
    <property type="entry name" value="NagB/RpiA_transferase-like"/>
</dbReference>
<dbReference type="InterPro" id="IPR012792">
    <property type="entry name" value="3-oxoacid_CoA-transf_A"/>
</dbReference>
<name>D1BUB0_XYLCX</name>
<gene>
    <name evidence="4" type="ordered locus">Xcel_2105</name>
</gene>
<dbReference type="InterPro" id="IPR004163">
    <property type="entry name" value="CoA_transf_BS"/>
</dbReference>
<dbReference type="eggNOG" id="COG1788">
    <property type="taxonomic scope" value="Bacteria"/>
</dbReference>
<comment type="similarity">
    <text evidence="1">Belongs to the 3-oxoacid CoA-transferase subunit A family.</text>
</comment>
<dbReference type="SMART" id="SM00882">
    <property type="entry name" value="CoA_trans"/>
    <property type="match status" value="1"/>
</dbReference>
<evidence type="ECO:0000256" key="2">
    <source>
        <dbReference type="ARBA" id="ARBA00022679"/>
    </source>
</evidence>
<evidence type="ECO:0000313" key="4">
    <source>
        <dbReference type="EMBL" id="ACZ31123.1"/>
    </source>
</evidence>
<protein>
    <submittedName>
        <fullName evidence="4">3-oxoacid CoA-transferase, A subunit</fullName>
        <ecNumber evidence="4">2.8.3.5</ecNumber>
    </submittedName>
</protein>
<dbReference type="PANTHER" id="PTHR13707">
    <property type="entry name" value="KETOACID-COENZYME A TRANSFERASE"/>
    <property type="match status" value="1"/>
</dbReference>
<keyword evidence="2 4" id="KW-0808">Transferase</keyword>
<feature type="region of interest" description="Disordered" evidence="3">
    <location>
        <begin position="224"/>
        <end position="278"/>
    </location>
</feature>
<dbReference type="Proteomes" id="UP000002255">
    <property type="component" value="Chromosome"/>
</dbReference>
<dbReference type="EMBL" id="CP001821">
    <property type="protein sequence ID" value="ACZ31123.1"/>
    <property type="molecule type" value="Genomic_DNA"/>
</dbReference>
<evidence type="ECO:0000313" key="5">
    <source>
        <dbReference type="Proteomes" id="UP000002255"/>
    </source>
</evidence>
<reference evidence="4 5" key="2">
    <citation type="journal article" date="2010" name="Stand. Genomic Sci.">
        <title>Complete genome sequence of Xylanimonas cellulosilytica type strain (XIL07).</title>
        <authorList>
            <person name="Foster B."/>
            <person name="Pukall R."/>
            <person name="Abt B."/>
            <person name="Nolan M."/>
            <person name="Glavina Del Rio T."/>
            <person name="Chen F."/>
            <person name="Lucas S."/>
            <person name="Tice H."/>
            <person name="Pitluck S."/>
            <person name="Cheng J.-F."/>
            <person name="Chertkov O."/>
            <person name="Brettin T."/>
            <person name="Han C."/>
            <person name="Detter J.C."/>
            <person name="Bruce D."/>
            <person name="Goodwin L."/>
            <person name="Ivanova N."/>
            <person name="Mavromatis K."/>
            <person name="Pati A."/>
            <person name="Mikhailova N."/>
            <person name="Chen A."/>
            <person name="Palaniappan K."/>
            <person name="Land M."/>
            <person name="Hauser L."/>
            <person name="Chang Y.-J."/>
            <person name="Jeffries C.D."/>
            <person name="Chain P."/>
            <person name="Rohde M."/>
            <person name="Goeker M."/>
            <person name="Bristow J."/>
            <person name="Eisen J.A."/>
            <person name="Markowitz V."/>
            <person name="Hugenholtz P."/>
            <person name="Kyrpides N.C."/>
            <person name="Klenk H.-P."/>
            <person name="Lapidus A."/>
        </authorList>
    </citation>
    <scope>NUCLEOTIDE SEQUENCE [LARGE SCALE GENOMIC DNA]</scope>
    <source>
        <strain evidence="5">DSM 15894 / CECT 5975 / LMG 20990 / XIL07</strain>
    </source>
</reference>
<sequence>MTVLHPTAARALEGLLHDGMTLAVGGFGLCGNPTDLIEAVRDSGVRDLTVVSNNMGVDGKGLGLLLESDQVRHVLASYVGENALFARRFLDGDLDVEFVPQGTLAERLRAGGAGIPAFFTATGVGTPLAEGKPVQELDGRRYVLERAIVPDLALVHAYRADRFGNLVYRRTARNFNPLVAAAGRITVVEAEHLDDDPLDPDVVVTPGIYTDRLVQARERVKDIEQRTTSPVVEPTPVVEPVETTPAAPLVDPTSPVADSTSPVVEPVETTPPDAGALR</sequence>
<dbReference type="Gene3D" id="3.40.1080.10">
    <property type="entry name" value="Glutaconate Coenzyme A-transferase"/>
    <property type="match status" value="1"/>
</dbReference>
<dbReference type="NCBIfam" id="TIGR02429">
    <property type="entry name" value="pcaI_scoA_fam"/>
    <property type="match status" value="1"/>
</dbReference>
<dbReference type="PANTHER" id="PTHR13707:SF60">
    <property type="entry name" value="ACETATE COA-TRANSFERASE SUBUNIT ALPHA"/>
    <property type="match status" value="1"/>
</dbReference>
<feature type="compositionally biased region" description="Low complexity" evidence="3">
    <location>
        <begin position="259"/>
        <end position="272"/>
    </location>
</feature>
<dbReference type="EC" id="2.8.3.5" evidence="4"/>
<proteinExistence type="inferred from homology"/>
<evidence type="ECO:0000256" key="3">
    <source>
        <dbReference type="SAM" id="MobiDB-lite"/>
    </source>
</evidence>
<dbReference type="SUPFAM" id="SSF100950">
    <property type="entry name" value="NagB/RpiA/CoA transferase-like"/>
    <property type="match status" value="1"/>
</dbReference>
<feature type="compositionally biased region" description="Low complexity" evidence="3">
    <location>
        <begin position="227"/>
        <end position="245"/>
    </location>
</feature>
<dbReference type="OrthoDB" id="3369756at2"/>
<evidence type="ECO:0000256" key="1">
    <source>
        <dbReference type="ARBA" id="ARBA00005612"/>
    </source>
</evidence>
<dbReference type="RefSeq" id="WP_012878865.1">
    <property type="nucleotide sequence ID" value="NC_013530.1"/>
</dbReference>
<dbReference type="HOGENOM" id="CLU_019942_2_0_11"/>
<dbReference type="Pfam" id="PF01144">
    <property type="entry name" value="CoA_trans"/>
    <property type="match status" value="1"/>
</dbReference>
<organism evidence="4 5">
    <name type="scientific">Xylanimonas cellulosilytica (strain DSM 15894 / JCM 12276 / CECT 5975 / KCTC 9989 / LMG 20990 / NBRC 107835 / XIL07)</name>
    <dbReference type="NCBI Taxonomy" id="446471"/>
    <lineage>
        <taxon>Bacteria</taxon>
        <taxon>Bacillati</taxon>
        <taxon>Actinomycetota</taxon>
        <taxon>Actinomycetes</taxon>
        <taxon>Micrococcales</taxon>
        <taxon>Promicromonosporaceae</taxon>
        <taxon>Xylanimonas</taxon>
    </lineage>
</organism>
<dbReference type="STRING" id="446471.Xcel_2105"/>
<dbReference type="KEGG" id="xce:Xcel_2105"/>